<accession>A0AAV2QVV7</accession>
<gene>
    <name evidence="2" type="ORF">MNOR_LOCUS16601</name>
</gene>
<feature type="non-terminal residue" evidence="2">
    <location>
        <position position="1"/>
    </location>
</feature>
<reference evidence="2 3" key="1">
    <citation type="submission" date="2024-05" db="EMBL/GenBank/DDBJ databases">
        <authorList>
            <person name="Wallberg A."/>
        </authorList>
    </citation>
    <scope>NUCLEOTIDE SEQUENCE [LARGE SCALE GENOMIC DNA]</scope>
</reference>
<evidence type="ECO:0000256" key="1">
    <source>
        <dbReference type="SAM" id="MobiDB-lite"/>
    </source>
</evidence>
<feature type="compositionally biased region" description="Basic and acidic residues" evidence="1">
    <location>
        <begin position="93"/>
        <end position="112"/>
    </location>
</feature>
<dbReference type="EMBL" id="CAXKWB010010993">
    <property type="protein sequence ID" value="CAL4099756.1"/>
    <property type="molecule type" value="Genomic_DNA"/>
</dbReference>
<sequence length="112" mass="12548">GDETMEMEPLTGEPKATGNDEDTPPVKRILKKFTRDTSSVGSESSSGGRGVLKRMSRVTSDEIQKEQAKTDSSDEQCVLGAGLPLLQRLQLLKAKEEREDKEKKEKERKEQR</sequence>
<feature type="compositionally biased region" description="Basic and acidic residues" evidence="1">
    <location>
        <begin position="59"/>
        <end position="72"/>
    </location>
</feature>
<feature type="region of interest" description="Disordered" evidence="1">
    <location>
        <begin position="90"/>
        <end position="112"/>
    </location>
</feature>
<comment type="caution">
    <text evidence="2">The sequence shown here is derived from an EMBL/GenBank/DDBJ whole genome shotgun (WGS) entry which is preliminary data.</text>
</comment>
<protein>
    <submittedName>
        <fullName evidence="2">Uncharacterized protein</fullName>
    </submittedName>
</protein>
<proteinExistence type="predicted"/>
<feature type="region of interest" description="Disordered" evidence="1">
    <location>
        <begin position="1"/>
        <end position="76"/>
    </location>
</feature>
<name>A0AAV2QVV7_MEGNR</name>
<evidence type="ECO:0000313" key="3">
    <source>
        <dbReference type="Proteomes" id="UP001497623"/>
    </source>
</evidence>
<dbReference type="AlphaFoldDB" id="A0AAV2QVV7"/>
<keyword evidence="3" id="KW-1185">Reference proteome</keyword>
<feature type="non-terminal residue" evidence="2">
    <location>
        <position position="112"/>
    </location>
</feature>
<organism evidence="2 3">
    <name type="scientific">Meganyctiphanes norvegica</name>
    <name type="common">Northern krill</name>
    <name type="synonym">Thysanopoda norvegica</name>
    <dbReference type="NCBI Taxonomy" id="48144"/>
    <lineage>
        <taxon>Eukaryota</taxon>
        <taxon>Metazoa</taxon>
        <taxon>Ecdysozoa</taxon>
        <taxon>Arthropoda</taxon>
        <taxon>Crustacea</taxon>
        <taxon>Multicrustacea</taxon>
        <taxon>Malacostraca</taxon>
        <taxon>Eumalacostraca</taxon>
        <taxon>Eucarida</taxon>
        <taxon>Euphausiacea</taxon>
        <taxon>Euphausiidae</taxon>
        <taxon>Meganyctiphanes</taxon>
    </lineage>
</organism>
<evidence type="ECO:0000313" key="2">
    <source>
        <dbReference type="EMBL" id="CAL4099756.1"/>
    </source>
</evidence>
<dbReference type="Proteomes" id="UP001497623">
    <property type="component" value="Unassembled WGS sequence"/>
</dbReference>